<dbReference type="EMBL" id="QFNK01000183">
    <property type="protein sequence ID" value="PZO84228.1"/>
    <property type="molecule type" value="Genomic_DNA"/>
</dbReference>
<reference evidence="1 2" key="1">
    <citation type="submission" date="2017-08" db="EMBL/GenBank/DDBJ databases">
        <title>Infants hospitalized years apart are colonized by the same room-sourced microbial strains.</title>
        <authorList>
            <person name="Brooks B."/>
            <person name="Olm M.R."/>
            <person name="Firek B.A."/>
            <person name="Baker R."/>
            <person name="Thomas B.C."/>
            <person name="Morowitz M.J."/>
            <person name="Banfield J.F."/>
        </authorList>
    </citation>
    <scope>NUCLEOTIDE SEQUENCE [LARGE SCALE GENOMIC DNA]</scope>
    <source>
        <strain evidence="1">S2_018_000_R2_104</strain>
    </source>
</reference>
<evidence type="ECO:0000313" key="2">
    <source>
        <dbReference type="Proteomes" id="UP000249557"/>
    </source>
</evidence>
<name>A0A2W5BRX7_9BACT</name>
<gene>
    <name evidence="1" type="ORF">DI626_08450</name>
</gene>
<sequence>MRDGPDVSGINSNSKIAAQTCDTEVWRTMEARARLETEREMMQNQNLIFKPDSVLTYACFDKFASHASMSVGPLFTHTTYFGGKEIIPWGQGKAKGMDIALQETVIASMKAYVEGEKGNFKHALLGGRGAELPNLGQQAVTDIGSKGSTYNCGVMAQVWAAAKCMNFLHTEQFAKNDGFFPFLNLAAQQGGKPVVGYENKNEVRQYPTACGGTPITGSTWKDMYRLSRNEREFGVPDRLYQYGTPINQTYTDVRKLIEPGKCGKQAIKTGVTVILSPSSSTKTMEDGVCTNPGCVVLNGTCVSSEAATAGNYGGRT</sequence>
<comment type="caution">
    <text evidence="1">The sequence shown here is derived from an EMBL/GenBank/DDBJ whole genome shotgun (WGS) entry which is preliminary data.</text>
</comment>
<proteinExistence type="predicted"/>
<evidence type="ECO:0000313" key="1">
    <source>
        <dbReference type="EMBL" id="PZO84228.1"/>
    </source>
</evidence>
<dbReference type="AlphaFoldDB" id="A0A2W5BRX7"/>
<organism evidence="1 2">
    <name type="scientific">Micavibrio aeruginosavorus</name>
    <dbReference type="NCBI Taxonomy" id="349221"/>
    <lineage>
        <taxon>Bacteria</taxon>
        <taxon>Pseudomonadati</taxon>
        <taxon>Bdellovibrionota</taxon>
        <taxon>Bdellovibrionia</taxon>
        <taxon>Bdellovibrionales</taxon>
        <taxon>Pseudobdellovibrionaceae</taxon>
        <taxon>Micavibrio</taxon>
    </lineage>
</organism>
<protein>
    <submittedName>
        <fullName evidence="1">Uncharacterized protein</fullName>
    </submittedName>
</protein>
<accession>A0A2W5BRX7</accession>
<dbReference type="Proteomes" id="UP000249557">
    <property type="component" value="Unassembled WGS sequence"/>
</dbReference>